<evidence type="ECO:0000313" key="3">
    <source>
        <dbReference type="EMBL" id="XBY44231.1"/>
    </source>
</evidence>
<dbReference type="RefSeq" id="WP_407049324.1">
    <property type="nucleotide sequence ID" value="NZ_CP158568.1"/>
</dbReference>
<name>A0AAU7X9I9_9HYPH</name>
<dbReference type="InterPro" id="IPR008929">
    <property type="entry name" value="Chondroitin_lyas"/>
</dbReference>
<feature type="domain" description="Heparinase II/III-like C-terminal" evidence="2">
    <location>
        <begin position="316"/>
        <end position="555"/>
    </location>
</feature>
<accession>A0AAU7X9I9</accession>
<evidence type="ECO:0000259" key="2">
    <source>
        <dbReference type="Pfam" id="PF07940"/>
    </source>
</evidence>
<dbReference type="KEGG" id="mflg:ABS361_19680"/>
<sequence length="571" mass="62051">MPIQGMDGLSRRLRLVVGEVARRATAPLRRFARGLRASFEPSADRLAIAPQDLRTADPTVAGDIYAGSFVFSGQVVECRGRSPFDMPPPSDEWARVLHGFGWLRHLRAADTPIARSNARALVDDWLGLDTHPPVAWEPDVASRRLMSWLAQSPMVLEDSDAAFYQRFLVGITRHVKRLRIRYGEEPDGLPRLKTAIALLAAAVAVEGFRRQVKTAMRRLDDELKRQILPDGGHISRNPAAALDILIDLLPLRQALSARGIPASAALMNAVDRMMPWLRFVRHGDGAIALFNGVGPTPTDLVATVLVYDDARGATHGNASHSGFQRLEAGRTVVIVDTGPPPPIPVAQAAHAGTLSFEFSSGTTRYITNCGTPFRPLPQWRRMARTTAAHSTVVVGDRSSATVRDKGLVARLFGPVLVGGPESVPVERQEADGTVAVVASHDGYAKAFGVLHERTLRLSAEGDRIDGRDRVVPLEGGNRPPFVIRFHIHPQVKASALGGGGVVLLGPDGEAWEFRCADLPAHLEESVYLADLHGVRHAEQIVVAADAGGLGEVRWSFHRTAEPRALRRRVSL</sequence>
<dbReference type="GO" id="GO:0030313">
    <property type="term" value="C:cell envelope"/>
    <property type="evidence" value="ECO:0007669"/>
    <property type="project" value="UniProtKB-SubCell"/>
</dbReference>
<gene>
    <name evidence="3" type="ORF">ABS361_19680</name>
</gene>
<reference evidence="3" key="1">
    <citation type="submission" date="2024-06" db="EMBL/GenBank/DDBJ databases">
        <title>Methylostella associata gen. nov., sp. nov., a novel Ancalomicrobiaceae-affiliated facultatively methylotrophic bacteria that feed on methanotrophs of the genus Methylococcus.</title>
        <authorList>
            <person name="Saltykova V."/>
            <person name="Danilova O.V."/>
            <person name="Oshkin I.Y."/>
            <person name="Belova S.E."/>
            <person name="Pimenov N.V."/>
            <person name="Dedysh S.N."/>
        </authorList>
    </citation>
    <scope>NUCLEOTIDE SEQUENCE</scope>
    <source>
        <strain evidence="3">S20</strain>
    </source>
</reference>
<organism evidence="3">
    <name type="scientific">Methyloraptor flagellatus</name>
    <dbReference type="NCBI Taxonomy" id="3162530"/>
    <lineage>
        <taxon>Bacteria</taxon>
        <taxon>Pseudomonadati</taxon>
        <taxon>Pseudomonadota</taxon>
        <taxon>Alphaproteobacteria</taxon>
        <taxon>Hyphomicrobiales</taxon>
        <taxon>Ancalomicrobiaceae</taxon>
        <taxon>Methyloraptor</taxon>
    </lineage>
</organism>
<proteinExistence type="predicted"/>
<comment type="subcellular location">
    <subcellularLocation>
        <location evidence="1">Cell envelope</location>
    </subcellularLocation>
</comment>
<dbReference type="Gene3D" id="2.70.98.70">
    <property type="match status" value="1"/>
</dbReference>
<dbReference type="Gene3D" id="1.50.10.100">
    <property type="entry name" value="Chondroitin AC/alginate lyase"/>
    <property type="match status" value="1"/>
</dbReference>
<dbReference type="Pfam" id="PF07940">
    <property type="entry name" value="Hepar_II_III_C"/>
    <property type="match status" value="1"/>
</dbReference>
<dbReference type="GO" id="GO:0016829">
    <property type="term" value="F:lyase activity"/>
    <property type="evidence" value="ECO:0007669"/>
    <property type="project" value="InterPro"/>
</dbReference>
<protein>
    <submittedName>
        <fullName evidence="3">Heparinase II/III family protein</fullName>
    </submittedName>
</protein>
<evidence type="ECO:0000256" key="1">
    <source>
        <dbReference type="ARBA" id="ARBA00004196"/>
    </source>
</evidence>
<dbReference type="InterPro" id="IPR012480">
    <property type="entry name" value="Hepar_II_III_C"/>
</dbReference>
<dbReference type="AlphaFoldDB" id="A0AAU7X9I9"/>
<dbReference type="EMBL" id="CP158568">
    <property type="protein sequence ID" value="XBY44231.1"/>
    <property type="molecule type" value="Genomic_DNA"/>
</dbReference>